<evidence type="ECO:0000256" key="3">
    <source>
        <dbReference type="ARBA" id="ARBA00022730"/>
    </source>
</evidence>
<keyword evidence="2 5" id="KW-0690">Ribosome biogenesis</keyword>
<feature type="compositionally biased region" description="Low complexity" evidence="6">
    <location>
        <begin position="17"/>
        <end position="38"/>
    </location>
</feature>
<evidence type="ECO:0000256" key="6">
    <source>
        <dbReference type="SAM" id="MobiDB-lite"/>
    </source>
</evidence>
<dbReference type="RefSeq" id="WP_082367997.1">
    <property type="nucleotide sequence ID" value="NZ_BBYR01000009.1"/>
</dbReference>
<reference evidence="7 8" key="2">
    <citation type="journal article" date="2016" name="Science">
        <title>A bacterium that degrades and assimilates poly(ethylene terephthalate).</title>
        <authorList>
            <person name="Yoshida S."/>
            <person name="Hiraga K."/>
            <person name="Takehana T."/>
            <person name="Taniguchi I."/>
            <person name="Yamaji H."/>
            <person name="Maeda Y."/>
            <person name="Toyohara K."/>
            <person name="Miyamoto K."/>
            <person name="Kimura Y."/>
            <person name="Oda K."/>
        </authorList>
    </citation>
    <scope>NUCLEOTIDE SEQUENCE [LARGE SCALE GENOMIC DNA]</scope>
    <source>
        <strain evidence="8">NBRC 110686 / TISTR 2288 / 201-F6</strain>
    </source>
</reference>
<comment type="similarity">
    <text evidence="5">Belongs to the DarP family.</text>
</comment>
<dbReference type="GO" id="GO:0005829">
    <property type="term" value="C:cytosol"/>
    <property type="evidence" value="ECO:0007669"/>
    <property type="project" value="TreeGrafter"/>
</dbReference>
<dbReference type="OrthoDB" id="5293604at2"/>
<dbReference type="Pfam" id="PF04751">
    <property type="entry name" value="DarP"/>
    <property type="match status" value="1"/>
</dbReference>
<comment type="caution">
    <text evidence="7">The sequence shown here is derived from an EMBL/GenBank/DDBJ whole genome shotgun (WGS) entry which is preliminary data.</text>
</comment>
<keyword evidence="1 5" id="KW-0963">Cytoplasm</keyword>
<dbReference type="EMBL" id="BBYR01000009">
    <property type="protein sequence ID" value="GAP34756.1"/>
    <property type="molecule type" value="Genomic_DNA"/>
</dbReference>
<proteinExistence type="inferred from homology"/>
<gene>
    <name evidence="5" type="primary">darP</name>
    <name evidence="7" type="ORF">ISF6_5464</name>
</gene>
<keyword evidence="8" id="KW-1185">Reference proteome</keyword>
<dbReference type="Gene3D" id="1.10.60.30">
    <property type="entry name" value="PSPTO4464-like domains"/>
    <property type="match status" value="2"/>
</dbReference>
<evidence type="ECO:0000313" key="7">
    <source>
        <dbReference type="EMBL" id="GAP34756.1"/>
    </source>
</evidence>
<dbReference type="PANTHER" id="PTHR38101:SF1">
    <property type="entry name" value="UPF0307 PROTEIN YJGA"/>
    <property type="match status" value="1"/>
</dbReference>
<dbReference type="NCBIfam" id="NF003593">
    <property type="entry name" value="PRK05255.1-1"/>
    <property type="match status" value="1"/>
</dbReference>
<name>A0A0K8NWJ7_PISS1</name>
<dbReference type="InterPro" id="IPR023153">
    <property type="entry name" value="DarP_sf"/>
</dbReference>
<comment type="subcellular location">
    <subcellularLocation>
        <location evidence="5">Cytoplasm</location>
    </subcellularLocation>
    <text evidence="5">Associates with late stage pre-50S ribosomal subunits.</text>
</comment>
<evidence type="ECO:0000313" key="8">
    <source>
        <dbReference type="Proteomes" id="UP000037660"/>
    </source>
</evidence>
<dbReference type="CDD" id="cd16331">
    <property type="entry name" value="YjgA-like"/>
    <property type="match status" value="1"/>
</dbReference>
<organism evidence="7 8">
    <name type="scientific">Piscinibacter sakaiensis</name>
    <name type="common">Ideonella sakaiensis</name>
    <dbReference type="NCBI Taxonomy" id="1547922"/>
    <lineage>
        <taxon>Bacteria</taxon>
        <taxon>Pseudomonadati</taxon>
        <taxon>Pseudomonadota</taxon>
        <taxon>Betaproteobacteria</taxon>
        <taxon>Burkholderiales</taxon>
        <taxon>Sphaerotilaceae</taxon>
        <taxon>Piscinibacter</taxon>
    </lineage>
</organism>
<dbReference type="GO" id="GO:1902626">
    <property type="term" value="P:assembly of large subunit precursor of preribosome"/>
    <property type="evidence" value="ECO:0007669"/>
    <property type="project" value="UniProtKB-UniRule"/>
</dbReference>
<feature type="region of interest" description="Disordered" evidence="6">
    <location>
        <begin position="1"/>
        <end position="89"/>
    </location>
</feature>
<dbReference type="GO" id="GO:0043022">
    <property type="term" value="F:ribosome binding"/>
    <property type="evidence" value="ECO:0007669"/>
    <property type="project" value="UniProtKB-UniRule"/>
</dbReference>
<evidence type="ECO:0000256" key="5">
    <source>
        <dbReference type="HAMAP-Rule" id="MF_00765"/>
    </source>
</evidence>
<accession>A0A0K8NWJ7</accession>
<dbReference type="GO" id="GO:0019843">
    <property type="term" value="F:rRNA binding"/>
    <property type="evidence" value="ECO:0007669"/>
    <property type="project" value="UniProtKB-UniRule"/>
</dbReference>
<sequence length="244" mass="26192">MTRSSPRRGPAAPPPAGRTAAAAKAAADPATDAAADPDAGPDDDDDAGDGNLDAATRPPGDDDADPRADGTARRPSKTRRKQDSHDLQALGEALAELPAARLDALPMPEILRDALRELPRIRSHEGRRRHAQYVGKLMRRADPAPLREAVAAARLGRAHDALALHRAEHWRAALLADDEALSRWAVEHPGSDLQQLRSLVRAARKDAAARPEDRSGRAYRELFRHLRAATQDPAATAPADEDPA</sequence>
<dbReference type="AlphaFoldDB" id="A0A0K8NWJ7"/>
<dbReference type="SUPFAM" id="SSF158710">
    <property type="entry name" value="PSPTO4464-like"/>
    <property type="match status" value="1"/>
</dbReference>
<comment type="function">
    <text evidence="5">Member of a network of 50S ribosomal subunit biogenesis factors which assembles along the 30S-50S interface, preventing incorrect 23S rRNA structures from forming. Promotes peptidyl transferase center (PTC) maturation.</text>
</comment>
<dbReference type="PANTHER" id="PTHR38101">
    <property type="entry name" value="UPF0307 PROTEIN YJGA"/>
    <property type="match status" value="1"/>
</dbReference>
<reference evidence="8" key="1">
    <citation type="submission" date="2015-07" db="EMBL/GenBank/DDBJ databases">
        <title>Discovery of a poly(ethylene terephthalate assimilation.</title>
        <authorList>
            <person name="Yoshida S."/>
            <person name="Hiraga K."/>
            <person name="Takehana T."/>
            <person name="Taniguchi I."/>
            <person name="Yamaji H."/>
            <person name="Maeda Y."/>
            <person name="Toyohara K."/>
            <person name="Miyamoto K."/>
            <person name="Kimura Y."/>
            <person name="Oda K."/>
        </authorList>
    </citation>
    <scope>NUCLEOTIDE SEQUENCE [LARGE SCALE GENOMIC DNA]</scope>
    <source>
        <strain evidence="8">NBRC 110686 / TISTR 2288 / 201-F6</strain>
    </source>
</reference>
<evidence type="ECO:0000256" key="2">
    <source>
        <dbReference type="ARBA" id="ARBA00022517"/>
    </source>
</evidence>
<evidence type="ECO:0000256" key="4">
    <source>
        <dbReference type="ARBA" id="ARBA00022884"/>
    </source>
</evidence>
<dbReference type="HAMAP" id="MF_00765">
    <property type="entry name" value="DarP"/>
    <property type="match status" value="1"/>
</dbReference>
<dbReference type="STRING" id="1547922.ISF6_5464"/>
<feature type="compositionally biased region" description="Acidic residues" evidence="6">
    <location>
        <begin position="39"/>
        <end position="48"/>
    </location>
</feature>
<evidence type="ECO:0000256" key="1">
    <source>
        <dbReference type="ARBA" id="ARBA00022490"/>
    </source>
</evidence>
<feature type="compositionally biased region" description="Low complexity" evidence="6">
    <location>
        <begin position="49"/>
        <end position="58"/>
    </location>
</feature>
<dbReference type="Proteomes" id="UP000037660">
    <property type="component" value="Unassembled WGS sequence"/>
</dbReference>
<keyword evidence="3 5" id="KW-0699">rRNA-binding</keyword>
<dbReference type="InterPro" id="IPR006839">
    <property type="entry name" value="DarP"/>
</dbReference>
<protein>
    <recommendedName>
        <fullName evidence="5">Dual-action ribosomal maturation protein DarP</fullName>
    </recommendedName>
    <alternativeName>
        <fullName evidence="5">Large ribosomal subunit assembly factor DarP</fullName>
    </alternativeName>
</protein>
<keyword evidence="4 5" id="KW-0694">RNA-binding</keyword>